<evidence type="ECO:0000259" key="11">
    <source>
        <dbReference type="Pfam" id="PF00999"/>
    </source>
</evidence>
<name>A0A517T426_9PLAN</name>
<feature type="transmembrane region" description="Helical" evidence="10">
    <location>
        <begin position="116"/>
        <end position="139"/>
    </location>
</feature>
<feature type="transmembrane region" description="Helical" evidence="10">
    <location>
        <begin position="180"/>
        <end position="208"/>
    </location>
</feature>
<protein>
    <submittedName>
        <fullName evidence="13">K(+)/H(+) antiporter NhaP</fullName>
    </submittedName>
</protein>
<evidence type="ECO:0000256" key="1">
    <source>
        <dbReference type="ARBA" id="ARBA00004651"/>
    </source>
</evidence>
<dbReference type="PANTHER" id="PTHR32507">
    <property type="entry name" value="NA(+)/H(+) ANTIPORTER 1"/>
    <property type="match status" value="1"/>
</dbReference>
<dbReference type="KEGG" id="chya:V22_03270"/>
<keyword evidence="3" id="KW-0050">Antiport</keyword>
<gene>
    <name evidence="13" type="primary">nhaP</name>
    <name evidence="13" type="ORF">V22_03270</name>
</gene>
<dbReference type="Gene3D" id="3.40.50.720">
    <property type="entry name" value="NAD(P)-binding Rossmann-like Domain"/>
    <property type="match status" value="1"/>
</dbReference>
<dbReference type="InterPro" id="IPR006153">
    <property type="entry name" value="Cation/H_exchanger_TM"/>
</dbReference>
<dbReference type="AlphaFoldDB" id="A0A517T426"/>
<feature type="domain" description="RCK N-terminal" evidence="12">
    <location>
        <begin position="411"/>
        <end position="497"/>
    </location>
</feature>
<evidence type="ECO:0000256" key="6">
    <source>
        <dbReference type="ARBA" id="ARBA00022989"/>
    </source>
</evidence>
<evidence type="ECO:0000313" key="14">
    <source>
        <dbReference type="Proteomes" id="UP000319976"/>
    </source>
</evidence>
<dbReference type="RefSeq" id="WP_145259202.1">
    <property type="nucleotide sequence ID" value="NZ_CP036316.1"/>
</dbReference>
<dbReference type="EMBL" id="CP036316">
    <property type="protein sequence ID" value="QDT63127.1"/>
    <property type="molecule type" value="Genomic_DNA"/>
</dbReference>
<dbReference type="Gene3D" id="1.20.1530.20">
    <property type="match status" value="1"/>
</dbReference>
<feature type="transmembrane region" description="Helical" evidence="10">
    <location>
        <begin position="87"/>
        <end position="110"/>
    </location>
</feature>
<evidence type="ECO:0000256" key="9">
    <source>
        <dbReference type="SAM" id="MobiDB-lite"/>
    </source>
</evidence>
<keyword evidence="14" id="KW-1185">Reference proteome</keyword>
<dbReference type="InterPro" id="IPR003148">
    <property type="entry name" value="RCK_N"/>
</dbReference>
<organism evidence="13 14">
    <name type="scientific">Calycomorphotria hydatis</name>
    <dbReference type="NCBI Taxonomy" id="2528027"/>
    <lineage>
        <taxon>Bacteria</taxon>
        <taxon>Pseudomonadati</taxon>
        <taxon>Planctomycetota</taxon>
        <taxon>Planctomycetia</taxon>
        <taxon>Planctomycetales</taxon>
        <taxon>Planctomycetaceae</taxon>
        <taxon>Calycomorphotria</taxon>
    </lineage>
</organism>
<feature type="transmembrane region" description="Helical" evidence="10">
    <location>
        <begin position="295"/>
        <end position="319"/>
    </location>
</feature>
<dbReference type="InterPro" id="IPR036291">
    <property type="entry name" value="NAD(P)-bd_dom_sf"/>
</dbReference>
<evidence type="ECO:0000256" key="8">
    <source>
        <dbReference type="ARBA" id="ARBA00023136"/>
    </source>
</evidence>
<reference evidence="13 14" key="1">
    <citation type="submission" date="2019-02" db="EMBL/GenBank/DDBJ databases">
        <title>Deep-cultivation of Planctomycetes and their phenomic and genomic characterization uncovers novel biology.</title>
        <authorList>
            <person name="Wiegand S."/>
            <person name="Jogler M."/>
            <person name="Boedeker C."/>
            <person name="Pinto D."/>
            <person name="Vollmers J."/>
            <person name="Rivas-Marin E."/>
            <person name="Kohn T."/>
            <person name="Peeters S.H."/>
            <person name="Heuer A."/>
            <person name="Rast P."/>
            <person name="Oberbeckmann S."/>
            <person name="Bunk B."/>
            <person name="Jeske O."/>
            <person name="Meyerdierks A."/>
            <person name="Storesund J.E."/>
            <person name="Kallscheuer N."/>
            <person name="Luecker S."/>
            <person name="Lage O.M."/>
            <person name="Pohl T."/>
            <person name="Merkel B.J."/>
            <person name="Hornburger P."/>
            <person name="Mueller R.-W."/>
            <person name="Bruemmer F."/>
            <person name="Labrenz M."/>
            <person name="Spormann A.M."/>
            <person name="Op den Camp H."/>
            <person name="Overmann J."/>
            <person name="Amann R."/>
            <person name="Jetten M.S.M."/>
            <person name="Mascher T."/>
            <person name="Medema M.H."/>
            <person name="Devos D.P."/>
            <person name="Kaster A.-K."/>
            <person name="Ovreas L."/>
            <person name="Rohde M."/>
            <person name="Galperin M.Y."/>
            <person name="Jogler C."/>
        </authorList>
    </citation>
    <scope>NUCLEOTIDE SEQUENCE [LARGE SCALE GENOMIC DNA]</scope>
    <source>
        <strain evidence="13 14">V22</strain>
    </source>
</reference>
<keyword evidence="2" id="KW-0813">Transport</keyword>
<evidence type="ECO:0000256" key="3">
    <source>
        <dbReference type="ARBA" id="ARBA00022449"/>
    </source>
</evidence>
<feature type="region of interest" description="Disordered" evidence="9">
    <location>
        <begin position="502"/>
        <end position="521"/>
    </location>
</feature>
<feature type="domain" description="Cation/H+ exchanger transmembrane" evidence="11">
    <location>
        <begin position="18"/>
        <end position="393"/>
    </location>
</feature>
<dbReference type="GO" id="GO:0015297">
    <property type="term" value="F:antiporter activity"/>
    <property type="evidence" value="ECO:0007669"/>
    <property type="project" value="UniProtKB-KW"/>
</dbReference>
<keyword evidence="5 10" id="KW-0812">Transmembrane</keyword>
<evidence type="ECO:0000256" key="10">
    <source>
        <dbReference type="SAM" id="Phobius"/>
    </source>
</evidence>
<evidence type="ECO:0000256" key="5">
    <source>
        <dbReference type="ARBA" id="ARBA00022692"/>
    </source>
</evidence>
<feature type="transmembrane region" description="Helical" evidence="10">
    <location>
        <begin position="331"/>
        <end position="351"/>
    </location>
</feature>
<feature type="transmembrane region" description="Helical" evidence="10">
    <location>
        <begin position="30"/>
        <end position="47"/>
    </location>
</feature>
<comment type="subcellular location">
    <subcellularLocation>
        <location evidence="1">Cell membrane</location>
        <topology evidence="1">Multi-pass membrane protein</topology>
    </subcellularLocation>
</comment>
<evidence type="ECO:0000256" key="7">
    <source>
        <dbReference type="ARBA" id="ARBA00023065"/>
    </source>
</evidence>
<evidence type="ECO:0000256" key="4">
    <source>
        <dbReference type="ARBA" id="ARBA00022475"/>
    </source>
</evidence>
<evidence type="ECO:0000259" key="12">
    <source>
        <dbReference type="Pfam" id="PF02254"/>
    </source>
</evidence>
<keyword evidence="7" id="KW-0406">Ion transport</keyword>
<dbReference type="GO" id="GO:1902600">
    <property type="term" value="P:proton transmembrane transport"/>
    <property type="evidence" value="ECO:0007669"/>
    <property type="project" value="InterPro"/>
</dbReference>
<proteinExistence type="predicted"/>
<feature type="transmembrane region" description="Helical" evidence="10">
    <location>
        <begin position="271"/>
        <end position="289"/>
    </location>
</feature>
<keyword evidence="4" id="KW-1003">Cell membrane</keyword>
<feature type="transmembrane region" description="Helical" evidence="10">
    <location>
        <begin position="6"/>
        <end position="23"/>
    </location>
</feature>
<dbReference type="Pfam" id="PF00999">
    <property type="entry name" value="Na_H_Exchanger"/>
    <property type="match status" value="1"/>
</dbReference>
<sequence length="617" mass="66611">MTPTHLTYLAGVIVIGIAAQWIAWRIRVPAILLLLAAGFGFGQAFPPDDYLDTALLFPATSLAVAVILFEGGLTLRFRELKSSGSMILRLVTLGCLATGILGAIAARMLVFESWSLSILAGAIFTVTGPTVVIPLLRFIRPSGRVASIAKWEGIVIDPIGAVLAVLVFEALIAAGPGEAFATVMLSLMKTLVVGIVVGGGIAILLILILERHWVPDYLDAPVLLATVVGSFAASNVIQSESGLLTVTLMGILLANQKRVEIDHLIEFKEHLGVLLISVLFVVLSGRVEFKDLTDLGWQSLLFIGVLILIVRPAAVMTALVGSSLNWRERLFLSWLAPRGIVAAAVASIFALELEHHPEIDPFLVEDAEKLVPLTFLVIIGTVAVYGLTAGILARRLKLADQSPQGLFFAGACPIVRAIAKAVQNEDISVLLVDSNRDNVRQARMDGIRTRHGNILSETLQEDLDLFGIGRFLAMTPNDEVNSLAAIAMRNLFGRSNVYQLPPRADRSATSRTSSNPSAGRRLFGQNITYDELERRVELGEAVVKKTLLTSEFDFKAFKELYGDDGIVLFVIPKAGTINVRHAGDTSTPHTGHKLISLVIPREDSPDFNPASHADESH</sequence>
<keyword evidence="6 10" id="KW-1133">Transmembrane helix</keyword>
<dbReference type="OrthoDB" id="570124at2"/>
<keyword evidence="8 10" id="KW-0472">Membrane</keyword>
<dbReference type="Proteomes" id="UP000319976">
    <property type="component" value="Chromosome"/>
</dbReference>
<feature type="transmembrane region" description="Helical" evidence="10">
    <location>
        <begin position="53"/>
        <end position="75"/>
    </location>
</feature>
<dbReference type="GO" id="GO:0005886">
    <property type="term" value="C:plasma membrane"/>
    <property type="evidence" value="ECO:0007669"/>
    <property type="project" value="UniProtKB-SubCell"/>
</dbReference>
<feature type="transmembrane region" description="Helical" evidence="10">
    <location>
        <begin position="151"/>
        <end position="174"/>
    </location>
</feature>
<dbReference type="SUPFAM" id="SSF51735">
    <property type="entry name" value="NAD(P)-binding Rossmann-fold domains"/>
    <property type="match status" value="1"/>
</dbReference>
<evidence type="ECO:0000313" key="13">
    <source>
        <dbReference type="EMBL" id="QDT63127.1"/>
    </source>
</evidence>
<evidence type="ECO:0000256" key="2">
    <source>
        <dbReference type="ARBA" id="ARBA00022448"/>
    </source>
</evidence>
<dbReference type="Pfam" id="PF02254">
    <property type="entry name" value="TrkA_N"/>
    <property type="match status" value="1"/>
</dbReference>
<dbReference type="InterPro" id="IPR038770">
    <property type="entry name" value="Na+/solute_symporter_sf"/>
</dbReference>
<feature type="transmembrane region" description="Helical" evidence="10">
    <location>
        <begin position="371"/>
        <end position="393"/>
    </location>
</feature>
<dbReference type="GO" id="GO:0006813">
    <property type="term" value="P:potassium ion transport"/>
    <property type="evidence" value="ECO:0007669"/>
    <property type="project" value="InterPro"/>
</dbReference>
<dbReference type="PANTHER" id="PTHR32507:SF0">
    <property type="entry name" value="NA(+)_H(+) ANTIPORTER 2-RELATED"/>
    <property type="match status" value="1"/>
</dbReference>
<accession>A0A517T426</accession>